<keyword evidence="4" id="KW-0732">Signal</keyword>
<dbReference type="InterPro" id="IPR002491">
    <property type="entry name" value="ABC_transptr_periplasmic_BD"/>
</dbReference>
<dbReference type="InterPro" id="IPR051313">
    <property type="entry name" value="Bact_iron-sidero_bind"/>
</dbReference>
<dbReference type="PROSITE" id="PS50983">
    <property type="entry name" value="FE_B12_PBP"/>
    <property type="match status" value="1"/>
</dbReference>
<evidence type="ECO:0000256" key="1">
    <source>
        <dbReference type="ARBA" id="ARBA00004196"/>
    </source>
</evidence>
<protein>
    <submittedName>
        <fullName evidence="6">ABC transporter substrate-binding protein</fullName>
    </submittedName>
</protein>
<comment type="similarity">
    <text evidence="2">Belongs to the bacterial solute-binding protein 8 family.</text>
</comment>
<evidence type="ECO:0000256" key="4">
    <source>
        <dbReference type="ARBA" id="ARBA00022729"/>
    </source>
</evidence>
<evidence type="ECO:0000256" key="2">
    <source>
        <dbReference type="ARBA" id="ARBA00008814"/>
    </source>
</evidence>
<accession>A0AAW7MAS1</accession>
<dbReference type="Proteomes" id="UP001171687">
    <property type="component" value="Unassembled WGS sequence"/>
</dbReference>
<evidence type="ECO:0000313" key="6">
    <source>
        <dbReference type="EMBL" id="MDN4532398.1"/>
    </source>
</evidence>
<reference evidence="6" key="1">
    <citation type="submission" date="2023-07" db="EMBL/GenBank/DDBJ databases">
        <title>Evaluation of the beneficial properties of pineapple isolates.</title>
        <authorList>
            <person name="Adefiranye O."/>
        </authorList>
    </citation>
    <scope>NUCLEOTIDE SEQUENCE</scope>
    <source>
        <strain evidence="6">PAPLE_T1</strain>
    </source>
</reference>
<dbReference type="PANTHER" id="PTHR30532:SF29">
    <property type="entry name" value="FE(3+) DICITRATE-BINDING PERIPLASMIC PROTEIN"/>
    <property type="match status" value="1"/>
</dbReference>
<evidence type="ECO:0000256" key="3">
    <source>
        <dbReference type="ARBA" id="ARBA00022448"/>
    </source>
</evidence>
<organism evidence="6 7">
    <name type="scientific">Staphylococcus auricularis</name>
    <dbReference type="NCBI Taxonomy" id="29379"/>
    <lineage>
        <taxon>Bacteria</taxon>
        <taxon>Bacillati</taxon>
        <taxon>Bacillota</taxon>
        <taxon>Bacilli</taxon>
        <taxon>Bacillales</taxon>
        <taxon>Staphylococcaceae</taxon>
        <taxon>Staphylococcus</taxon>
    </lineage>
</organism>
<evidence type="ECO:0000313" key="7">
    <source>
        <dbReference type="Proteomes" id="UP001171687"/>
    </source>
</evidence>
<comment type="caution">
    <text evidence="6">The sequence shown here is derived from an EMBL/GenBank/DDBJ whole genome shotgun (WGS) entry which is preliminary data.</text>
</comment>
<dbReference type="GO" id="GO:1901678">
    <property type="term" value="P:iron coordination entity transport"/>
    <property type="evidence" value="ECO:0007669"/>
    <property type="project" value="UniProtKB-ARBA"/>
</dbReference>
<dbReference type="GO" id="GO:0030288">
    <property type="term" value="C:outer membrane-bounded periplasmic space"/>
    <property type="evidence" value="ECO:0007669"/>
    <property type="project" value="TreeGrafter"/>
</dbReference>
<dbReference type="EMBL" id="JAUHQC010000006">
    <property type="protein sequence ID" value="MDN4532398.1"/>
    <property type="molecule type" value="Genomic_DNA"/>
</dbReference>
<dbReference type="PANTHER" id="PTHR30532">
    <property type="entry name" value="IRON III DICITRATE-BINDING PERIPLASMIC PROTEIN"/>
    <property type="match status" value="1"/>
</dbReference>
<dbReference type="CDD" id="cd01146">
    <property type="entry name" value="FhuD"/>
    <property type="match status" value="1"/>
</dbReference>
<name>A0AAW7MAS1_9STAP</name>
<dbReference type="Pfam" id="PF01497">
    <property type="entry name" value="Peripla_BP_2"/>
    <property type="match status" value="1"/>
</dbReference>
<dbReference type="Gene3D" id="3.40.50.1980">
    <property type="entry name" value="Nitrogenase molybdenum iron protein domain"/>
    <property type="match status" value="2"/>
</dbReference>
<gene>
    <name evidence="6" type="ORF">QYH67_02190</name>
</gene>
<sequence length="285" mass="32357">MTIEIKHNAGKAVIPDDVETVVALEYSFVDALVELDMEVAGIADDGDRNNLIQPLRDHVGDYKSVGSRLEPDLDKIKEVQPQLIIADENRHSEIYDQLEEIAPTLLLRSFNADYNENIDVFRLIGYAVSKESEAQKRLEQHEETMKANNDKITIDKSIETLPAVVSERGVTAHGLKSHMSSLLDVLDFKLSLTQELEESVPEYMNGDYLEFTYDQLAELNPQRLILMVADENEDSVQSLKDSDIWHNLDAVKNNRVHFTDRELWAKSRGLISTEQLVDDMSNLSE</sequence>
<dbReference type="SUPFAM" id="SSF53807">
    <property type="entry name" value="Helical backbone' metal receptor"/>
    <property type="match status" value="1"/>
</dbReference>
<proteinExistence type="inferred from homology"/>
<keyword evidence="3" id="KW-0813">Transport</keyword>
<dbReference type="RefSeq" id="WP_272595167.1">
    <property type="nucleotide sequence ID" value="NZ_JAQPQT010000001.1"/>
</dbReference>
<comment type="subcellular location">
    <subcellularLocation>
        <location evidence="1">Cell envelope</location>
    </subcellularLocation>
</comment>
<evidence type="ECO:0000259" key="5">
    <source>
        <dbReference type="PROSITE" id="PS50983"/>
    </source>
</evidence>
<feature type="domain" description="Fe/B12 periplasmic-binding" evidence="5">
    <location>
        <begin position="20"/>
        <end position="285"/>
    </location>
</feature>
<dbReference type="AlphaFoldDB" id="A0AAW7MAS1"/>